<evidence type="ECO:0000313" key="1">
    <source>
        <dbReference type="EMBL" id="EFN81063.1"/>
    </source>
</evidence>
<keyword evidence="2" id="KW-1185">Reference proteome</keyword>
<dbReference type="Proteomes" id="UP000008237">
    <property type="component" value="Unassembled WGS sequence"/>
</dbReference>
<gene>
    <name evidence="1" type="ORF">EAI_05810</name>
</gene>
<name>E2BTE2_HARSA</name>
<protein>
    <submittedName>
        <fullName evidence="1">Uncharacterized protein</fullName>
    </submittedName>
</protein>
<sequence length="177" mass="19097">MIIVCQLFSHKPDGGFAMIPLSAKFTSVYLAGLACDGNEKSSCDEKTSTHKDSSIHHTSSVNSQDIDANINLESMSKDEVDSYAKRLVLKEEEKLNASIGWDRAGAGKSATSGGRFCGTKDASNSDGSVFSETENDARTTYCLTYKAGKPEIEVNFSIVQPKPTGLPDYLNNPTKSE</sequence>
<dbReference type="OrthoDB" id="10067602at2759"/>
<proteinExistence type="predicted"/>
<evidence type="ECO:0000313" key="2">
    <source>
        <dbReference type="Proteomes" id="UP000008237"/>
    </source>
</evidence>
<organism evidence="2">
    <name type="scientific">Harpegnathos saltator</name>
    <name type="common">Jerdon's jumping ant</name>
    <dbReference type="NCBI Taxonomy" id="610380"/>
    <lineage>
        <taxon>Eukaryota</taxon>
        <taxon>Metazoa</taxon>
        <taxon>Ecdysozoa</taxon>
        <taxon>Arthropoda</taxon>
        <taxon>Hexapoda</taxon>
        <taxon>Insecta</taxon>
        <taxon>Pterygota</taxon>
        <taxon>Neoptera</taxon>
        <taxon>Endopterygota</taxon>
        <taxon>Hymenoptera</taxon>
        <taxon>Apocrita</taxon>
        <taxon>Aculeata</taxon>
        <taxon>Formicoidea</taxon>
        <taxon>Formicidae</taxon>
        <taxon>Ponerinae</taxon>
        <taxon>Ponerini</taxon>
        <taxon>Harpegnathos</taxon>
    </lineage>
</organism>
<reference evidence="1 2" key="1">
    <citation type="journal article" date="2010" name="Science">
        <title>Genomic comparison of the ants Camponotus floridanus and Harpegnathos saltator.</title>
        <authorList>
            <person name="Bonasio R."/>
            <person name="Zhang G."/>
            <person name="Ye C."/>
            <person name="Mutti N.S."/>
            <person name="Fang X."/>
            <person name="Qin N."/>
            <person name="Donahue G."/>
            <person name="Yang P."/>
            <person name="Li Q."/>
            <person name="Li C."/>
            <person name="Zhang P."/>
            <person name="Huang Z."/>
            <person name="Berger S.L."/>
            <person name="Reinberg D."/>
            <person name="Wang J."/>
            <person name="Liebig J."/>
        </authorList>
    </citation>
    <scope>NUCLEOTIDE SEQUENCE [LARGE SCALE GENOMIC DNA]</scope>
    <source>
        <strain evidence="1 2">R22 G/1</strain>
    </source>
</reference>
<dbReference type="AlphaFoldDB" id="E2BTE2"/>
<dbReference type="STRING" id="610380.E2BTE2"/>
<dbReference type="EMBL" id="GL450389">
    <property type="protein sequence ID" value="EFN81063.1"/>
    <property type="molecule type" value="Genomic_DNA"/>
</dbReference>
<accession>E2BTE2</accession>
<dbReference type="InParanoid" id="E2BTE2"/>